<dbReference type="InterPro" id="IPR000421">
    <property type="entry name" value="FA58C"/>
</dbReference>
<dbReference type="SUPFAM" id="SSF49785">
    <property type="entry name" value="Galactose-binding domain-like"/>
    <property type="match status" value="2"/>
</dbReference>
<dbReference type="InterPro" id="IPR013783">
    <property type="entry name" value="Ig-like_fold"/>
</dbReference>
<evidence type="ECO:0000256" key="2">
    <source>
        <dbReference type="SAM" id="SignalP"/>
    </source>
</evidence>
<organism evidence="4 5">
    <name type="scientific">Cellulomonas edaphi</name>
    <dbReference type="NCBI Taxonomy" id="3053468"/>
    <lineage>
        <taxon>Bacteria</taxon>
        <taxon>Bacillati</taxon>
        <taxon>Actinomycetota</taxon>
        <taxon>Actinomycetes</taxon>
        <taxon>Micrococcales</taxon>
        <taxon>Cellulomonadaceae</taxon>
        <taxon>Cellulomonas</taxon>
    </lineage>
</organism>
<dbReference type="PANTHER" id="PTHR12143:SF43">
    <property type="entry name" value="PUTATIVE-RELATED"/>
    <property type="match status" value="1"/>
</dbReference>
<dbReference type="InterPro" id="IPR032109">
    <property type="entry name" value="Big_3_5"/>
</dbReference>
<evidence type="ECO:0000313" key="4">
    <source>
        <dbReference type="EMBL" id="MDM7831002.1"/>
    </source>
</evidence>
<dbReference type="GO" id="GO:0016798">
    <property type="term" value="F:hydrolase activity, acting on glycosyl bonds"/>
    <property type="evidence" value="ECO:0007669"/>
    <property type="project" value="UniProtKB-KW"/>
</dbReference>
<proteinExistence type="predicted"/>
<dbReference type="Gene3D" id="2.70.98.10">
    <property type="match status" value="1"/>
</dbReference>
<keyword evidence="4" id="KW-0326">Glycosidase</keyword>
<keyword evidence="2" id="KW-0732">Signal</keyword>
<dbReference type="InterPro" id="IPR005887">
    <property type="entry name" value="GH92_a_mannosidase_put"/>
</dbReference>
<dbReference type="EMBL" id="JAUCGR010000002">
    <property type="protein sequence ID" value="MDM7831002.1"/>
    <property type="molecule type" value="Genomic_DNA"/>
</dbReference>
<dbReference type="Gene3D" id="2.60.120.260">
    <property type="entry name" value="Galactose-binding domain-like"/>
    <property type="match status" value="2"/>
</dbReference>
<dbReference type="PROSITE" id="PS50022">
    <property type="entry name" value="FA58C_3"/>
    <property type="match status" value="1"/>
</dbReference>
<dbReference type="PANTHER" id="PTHR12143">
    <property type="entry name" value="PEPTIDE N-GLYCANASE PNGASE -RELATED"/>
    <property type="match status" value="1"/>
</dbReference>
<dbReference type="InterPro" id="IPR041371">
    <property type="entry name" value="GH92_N"/>
</dbReference>
<feature type="region of interest" description="Disordered" evidence="1">
    <location>
        <begin position="37"/>
        <end position="67"/>
    </location>
</feature>
<gene>
    <name evidence="4" type="ORF">QRT05_06625</name>
</gene>
<feature type="signal peptide" evidence="2">
    <location>
        <begin position="1"/>
        <end position="39"/>
    </location>
</feature>
<name>A0ABT7S5V8_9CELL</name>
<dbReference type="Gene3D" id="3.30.2080.10">
    <property type="entry name" value="GH92 mannosidase domain"/>
    <property type="match status" value="1"/>
</dbReference>
<keyword evidence="4" id="KW-0378">Hydrolase</keyword>
<dbReference type="InterPro" id="IPR014718">
    <property type="entry name" value="GH-type_carb-bd"/>
</dbReference>
<dbReference type="RefSeq" id="WP_289446233.1">
    <property type="nucleotide sequence ID" value="NZ_JAUCGR010000002.1"/>
</dbReference>
<dbReference type="InterPro" id="IPR008928">
    <property type="entry name" value="6-hairpin_glycosidase_sf"/>
</dbReference>
<comment type="caution">
    <text evidence="4">The sequence shown here is derived from an EMBL/GenBank/DDBJ whole genome shotgun (WGS) entry which is preliminary data.</text>
</comment>
<dbReference type="InterPro" id="IPR050883">
    <property type="entry name" value="PNGase"/>
</dbReference>
<evidence type="ECO:0000313" key="5">
    <source>
        <dbReference type="Proteomes" id="UP001321453"/>
    </source>
</evidence>
<dbReference type="NCBIfam" id="TIGR01180">
    <property type="entry name" value="aman2_put"/>
    <property type="match status" value="1"/>
</dbReference>
<dbReference type="Pfam" id="PF00754">
    <property type="entry name" value="F5_F8_type_C"/>
    <property type="match status" value="1"/>
</dbReference>
<dbReference type="InterPro" id="IPR012939">
    <property type="entry name" value="Glyco_hydro_92"/>
</dbReference>
<dbReference type="Pfam" id="PF07971">
    <property type="entry name" value="Glyco_hydro_92"/>
    <property type="match status" value="1"/>
</dbReference>
<protein>
    <submittedName>
        <fullName evidence="4">GH92 family glycosyl hydrolase</fullName>
        <ecNumber evidence="4">3.2.1.-</ecNumber>
    </submittedName>
</protein>
<feature type="chain" id="PRO_5046115990" evidence="2">
    <location>
        <begin position="40"/>
        <end position="2070"/>
    </location>
</feature>
<dbReference type="Pfam" id="PF16640">
    <property type="entry name" value="Big_3_5"/>
    <property type="match status" value="1"/>
</dbReference>
<dbReference type="Proteomes" id="UP001321453">
    <property type="component" value="Unassembled WGS sequence"/>
</dbReference>
<reference evidence="4 5" key="1">
    <citation type="submission" date="2023-06" db="EMBL/GenBank/DDBJ databases">
        <title>Cellulomonas sp. MW9 Whole genome sequence.</title>
        <authorList>
            <person name="Park S."/>
        </authorList>
    </citation>
    <scope>NUCLEOTIDE SEQUENCE [LARGE SCALE GENOMIC DNA]</scope>
    <source>
        <strain evidence="4 5">MW9</strain>
    </source>
</reference>
<dbReference type="Gene3D" id="2.60.40.10">
    <property type="entry name" value="Immunoglobulins"/>
    <property type="match status" value="2"/>
</dbReference>
<dbReference type="InterPro" id="IPR035986">
    <property type="entry name" value="PKD_dom_sf"/>
</dbReference>
<dbReference type="SUPFAM" id="SSF49299">
    <property type="entry name" value="PKD domain"/>
    <property type="match status" value="1"/>
</dbReference>
<evidence type="ECO:0000259" key="3">
    <source>
        <dbReference type="PROSITE" id="PS50022"/>
    </source>
</evidence>
<dbReference type="Pfam" id="PF17678">
    <property type="entry name" value="Glyco_hydro_92N"/>
    <property type="match status" value="1"/>
</dbReference>
<dbReference type="Gene3D" id="1.20.1050.60">
    <property type="entry name" value="alpha-1,2-mannosidase"/>
    <property type="match status" value="1"/>
</dbReference>
<dbReference type="Gene3D" id="1.20.1610.10">
    <property type="entry name" value="alpha-1,2-mannosidases domains"/>
    <property type="match status" value="1"/>
</dbReference>
<dbReference type="EC" id="3.2.1.-" evidence="4"/>
<sequence length="2070" mass="215003">MRLSAARHSARTRTSRVIAAGASLALALVVLPAAGSAQAAEPPGDAPGGTFSTSFESSDAPALETRPYSDPVRIAGKVYGPGSLLGSVSAVTASAENGPGEPAAAVADAVSGTKWLAFQSTAWLQYQLSAPQTVKVYSLTSANDAPERDPKAWTLQGSADGTSWTTLDTRTGVDFADRGTTQTFTVATPGEYLYYRLDISANHSGGLLQLADWEILDGTTNPPAASPMITAVGTGPVSGPTIKPNVGFTGAKALRYVGSQTEDGDASGTNTLYEDLDVTIGADTELAYKVFPVLDSDLDYPATFVAVDLELADGTLMSATPDLTDQYGFGATAAAQGTQKALYANQWNSVRVNLGELAGKHVTKVLLTYHRPDGKAKARFSGWLDDVSLRPAAVVDPSSLTNFVDTRRGTNANSSFSRGNNIPAAAVPNGFNFYTPMTDAGSQSWLYSYASANNAQNRPTLNGIGISHEPSPWMGDRNQLAVMPSISTATNPDGSLSGRRLPFSHDAEIARPDLYQVAFDNGIEAAVAPADHSAVYRFTFPAGASVGSVILDQVDGSSKLSVDGSAVTGWVENGSGLSAGRTRMYVQAEFSRTPAAVVTTANRSTGRAVQFDTSSSSTVEMRIATSFISVAQAKANLDQEVTGKSFDQVRGAAQDAWDARLAVIDVPHATQTQKQTLYANLYRLNLYPNSQFEKTGKGAKGGFQYASPVSAPTGSATDTATNAKVVDGKIYVNNGFWDTYRTVWPAYSFLYPDVAKELVDGFVQQYRDGGWIARWSSPGYADLMTGTSSDASFAEAYVSGALPNELALEAYDAAVKNATVLPTSNAVGRKGLDTSPFLGYTSTATGESVSWGLEGYINDYAIGQMGARLAADPATPAARVTEIRNSSSYLLKRAEDYVNMFDPAVDFFQGKTPEGDFAKDPEDFDPTDWGGDYTETNGWNFAFHTPYDVSGLAALYGGTDKLVDKLDTFFSTPEKGSYGIHEAKEARDVRMGQFGMSNQVSHHIPYIYAAAGAPSGTQRTVREVLQRLFVGSEIGQGYPGDEDNGEMSSWYLFSALGFYPLSLASGQYTVGSPLFDKVVVDRRDHGTLTIDAPDNSAKNVYVSSLALDGTAIDVPTVEQSAILSGDHTLTFGMAATPQTWGSGHTTAQERTPYIDAAKPDFGSVAADDQTDLALLVDDNSRTSVALPAADANVTWTSTTGPVAVASYTLTNGASGAAPTAWTLQGSNDGRHWTTLDTRSGQKFAWATQTRSFPLETPSLYTRYRLHVTATTTGAPATLAEVELLDDTLVQGSDLEIYPSKPLTTTVGTEVKAAWAIVRGGPAATTEYDAQVDFLDGTGDHEATVSRAKLGGVQITLPHAFADPGTYPVRVTVTTTVDGNPVVVSGLTSVAVTRDATFVGAFDNACLTVPGVAANCDGNGYGLSKTLLAAQGFTQGETGTVPGTDLTFDLPTIPSGEPDNATAHGQRVRLNVGEGATQLSLVGTANESQQSGTAVITYSDGSTQDVPVTFGDWVGAASNPAPGSTVVAAIQGRLAGTSGSDNLKTAIFATTPVELKTGVTAEWLTLPDLDQPVGDGQLHFFAIATDGTRAAVAPLKATSLDVADQVAGVSKKLALATVSGGQPAGDYTATVNWGDQSPVDKVTVTDGTVRASHAFPAVGDYTVVVTADDGVTSAAARTTVHVEPSVYSPTLSVAPDAVAPGGTIGVAGAGFARGEQVEVAFASDPPVTRTVTASASGTISTSLTIPSDLLDGTYPITALGEKSRTVAEASVAVVRPVVTTKLRLAASASTIAVGSRVTLTATINEGASGAVQFFDGTTSLGMSPIVGGEAQLQTDGLAVGTHSLTARYVGDAGHTAAVSAAVTVKVTKVAVTLSAPSLSRTSKVYGSSTVVTVATTVTGATTGRVTFRNGSTVLGTAAIGKAGSHYAATLTLPRTLSAGRYASITASLPATATTAAAVSPTAPKVLTVSKAVPSSVSASGSAFARGTRPVVKVSVGKLTNGQWATGKVEIRVDGARVTTVRLASTSAHGKVTVTLPSRYSSSIRVKATYVPTDTRNLGPASSPTVTVKVKR</sequence>
<feature type="domain" description="F5/8 type C" evidence="3">
    <location>
        <begin position="69"/>
        <end position="218"/>
    </location>
</feature>
<keyword evidence="5" id="KW-1185">Reference proteome</keyword>
<dbReference type="SUPFAM" id="SSF48208">
    <property type="entry name" value="Six-hairpin glycosidases"/>
    <property type="match status" value="1"/>
</dbReference>
<accession>A0ABT7S5V8</accession>
<evidence type="ECO:0000256" key="1">
    <source>
        <dbReference type="SAM" id="MobiDB-lite"/>
    </source>
</evidence>
<dbReference type="InterPro" id="IPR008979">
    <property type="entry name" value="Galactose-bd-like_sf"/>
</dbReference>